<dbReference type="InterPro" id="IPR043132">
    <property type="entry name" value="BCAT-like_C"/>
</dbReference>
<dbReference type="CDD" id="cd01557">
    <property type="entry name" value="BCAT_beta_family"/>
    <property type="match status" value="1"/>
</dbReference>
<comment type="catalytic activity">
    <reaction evidence="14">
        <text>L-leucine + 2-oxoglutarate = 4-methyl-2-oxopentanoate + L-glutamate</text>
        <dbReference type="Rhea" id="RHEA:18321"/>
        <dbReference type="ChEBI" id="CHEBI:16810"/>
        <dbReference type="ChEBI" id="CHEBI:17865"/>
        <dbReference type="ChEBI" id="CHEBI:29985"/>
        <dbReference type="ChEBI" id="CHEBI:57427"/>
        <dbReference type="EC" id="2.6.1.42"/>
    </reaction>
</comment>
<accession>A0A9D0YYX0</accession>
<reference evidence="16" key="1">
    <citation type="submission" date="2020-10" db="EMBL/GenBank/DDBJ databases">
        <authorList>
            <person name="Gilroy R."/>
        </authorList>
    </citation>
    <scope>NUCLEOTIDE SEQUENCE</scope>
    <source>
        <strain evidence="16">ChiHile30-977</strain>
    </source>
</reference>
<comment type="cofactor">
    <cofactor evidence="1">
        <name>pyridoxal 5'-phosphate</name>
        <dbReference type="ChEBI" id="CHEBI:597326"/>
    </cofactor>
</comment>
<evidence type="ECO:0000256" key="7">
    <source>
        <dbReference type="ARBA" id="ARBA00022576"/>
    </source>
</evidence>
<dbReference type="NCBIfam" id="TIGR01123">
    <property type="entry name" value="ilvE_II"/>
    <property type="match status" value="1"/>
</dbReference>
<evidence type="ECO:0000313" key="17">
    <source>
        <dbReference type="Proteomes" id="UP000886819"/>
    </source>
</evidence>
<dbReference type="PANTHER" id="PTHR11825:SF44">
    <property type="entry name" value="BRANCHED-CHAIN-AMINO-ACID AMINOTRANSFERASE"/>
    <property type="match status" value="1"/>
</dbReference>
<dbReference type="Pfam" id="PF01063">
    <property type="entry name" value="Aminotran_4"/>
    <property type="match status" value="1"/>
</dbReference>
<dbReference type="InterPro" id="IPR033939">
    <property type="entry name" value="BCAT_family"/>
</dbReference>
<evidence type="ECO:0000256" key="1">
    <source>
        <dbReference type="ARBA" id="ARBA00001933"/>
    </source>
</evidence>
<evidence type="ECO:0000256" key="6">
    <source>
        <dbReference type="ARBA" id="ARBA00013053"/>
    </source>
</evidence>
<evidence type="ECO:0000256" key="4">
    <source>
        <dbReference type="ARBA" id="ARBA00005072"/>
    </source>
</evidence>
<name>A0A9D0YYX0_9FIRM</name>
<dbReference type="PANTHER" id="PTHR11825">
    <property type="entry name" value="SUBGROUP IIII AMINOTRANSFERASE"/>
    <property type="match status" value="1"/>
</dbReference>
<dbReference type="GO" id="GO:0008652">
    <property type="term" value="P:amino acid biosynthetic process"/>
    <property type="evidence" value="ECO:0007669"/>
    <property type="project" value="UniProtKB-KW"/>
</dbReference>
<dbReference type="InterPro" id="IPR001544">
    <property type="entry name" value="Aminotrans_IV"/>
</dbReference>
<comment type="similarity">
    <text evidence="5">Belongs to the class-IV pyridoxal-phosphate-dependent aminotransferase family.</text>
</comment>
<gene>
    <name evidence="16" type="ORF">IAA66_10355</name>
</gene>
<dbReference type="Gene3D" id="3.20.10.10">
    <property type="entry name" value="D-amino Acid Aminotransferase, subunit A, domain 2"/>
    <property type="match status" value="1"/>
</dbReference>
<dbReference type="Gene3D" id="3.30.470.10">
    <property type="match status" value="1"/>
</dbReference>
<sequence>MQSIPVRYAQTLKEKPADETKLGFGKIFTDHMLIMDYDPEHGWHDMRIVPYAPFSMDPASMVLHYGQAIFEGLKCYRDASGALRLFRPMDNFRRMNRSAARMCIPQLDEEACLEGLRTLLAVEQGWAPHAEGTALYVRPTIIATDVGLGVHVSHTYRFFIILSPSGAYYQDGLAPVGIYVEDELVRAVRGGIGFTKAAANYAASLYAGDVAERKGYAQVLWLDGVHQRYIEEVGSMNIMFAFGDTIVTPMLNGSILPGITRDSILTLANDFGYTVEERRMSIEEVFEGARSGKMTEAFGTGTAAVVSPVGSLCWKGEVVRIGDGGIGPITQRMYDALTAIQRGEAADPHGWSVLV</sequence>
<evidence type="ECO:0000256" key="12">
    <source>
        <dbReference type="ARBA" id="ARBA00048212"/>
    </source>
</evidence>
<evidence type="ECO:0000256" key="15">
    <source>
        <dbReference type="PIRSR" id="PIRSR006468-1"/>
    </source>
</evidence>
<dbReference type="GO" id="GO:0004084">
    <property type="term" value="F:branched-chain-amino-acid transaminase activity"/>
    <property type="evidence" value="ECO:0007669"/>
    <property type="project" value="UniProtKB-EC"/>
</dbReference>
<dbReference type="InterPro" id="IPR036038">
    <property type="entry name" value="Aminotransferase-like"/>
</dbReference>
<evidence type="ECO:0000256" key="5">
    <source>
        <dbReference type="ARBA" id="ARBA00009320"/>
    </source>
</evidence>
<dbReference type="GO" id="GO:0009082">
    <property type="term" value="P:branched-chain amino acid biosynthetic process"/>
    <property type="evidence" value="ECO:0007669"/>
    <property type="project" value="UniProtKB-KW"/>
</dbReference>
<dbReference type="SUPFAM" id="SSF56752">
    <property type="entry name" value="D-aminoacid aminotransferase-like PLP-dependent enzymes"/>
    <property type="match status" value="1"/>
</dbReference>
<dbReference type="InterPro" id="IPR043131">
    <property type="entry name" value="BCAT-like_N"/>
</dbReference>
<evidence type="ECO:0000256" key="8">
    <source>
        <dbReference type="ARBA" id="ARBA00022605"/>
    </source>
</evidence>
<feature type="modified residue" description="N6-(pyridoxal phosphate)lysine" evidence="15">
    <location>
        <position position="196"/>
    </location>
</feature>
<dbReference type="Proteomes" id="UP000886819">
    <property type="component" value="Unassembled WGS sequence"/>
</dbReference>
<dbReference type="AlphaFoldDB" id="A0A9D0YYX0"/>
<reference evidence="16" key="2">
    <citation type="journal article" date="2021" name="PeerJ">
        <title>Extensive microbial diversity within the chicken gut microbiome revealed by metagenomics and culture.</title>
        <authorList>
            <person name="Gilroy R."/>
            <person name="Ravi A."/>
            <person name="Getino M."/>
            <person name="Pursley I."/>
            <person name="Horton D.L."/>
            <person name="Alikhan N.F."/>
            <person name="Baker D."/>
            <person name="Gharbi K."/>
            <person name="Hall N."/>
            <person name="Watson M."/>
            <person name="Adriaenssens E.M."/>
            <person name="Foster-Nyarko E."/>
            <person name="Jarju S."/>
            <person name="Secka A."/>
            <person name="Antonio M."/>
            <person name="Oren A."/>
            <person name="Chaudhuri R.R."/>
            <person name="La Ragione R."/>
            <person name="Hildebrand F."/>
            <person name="Pallen M.J."/>
        </authorList>
    </citation>
    <scope>NUCLEOTIDE SEQUENCE</scope>
    <source>
        <strain evidence="16">ChiHile30-977</strain>
    </source>
</reference>
<evidence type="ECO:0000313" key="16">
    <source>
        <dbReference type="EMBL" id="HIQ63961.1"/>
    </source>
</evidence>
<keyword evidence="10" id="KW-0663">Pyridoxal phosphate</keyword>
<dbReference type="NCBIfam" id="NF009897">
    <property type="entry name" value="PRK13357.1"/>
    <property type="match status" value="1"/>
</dbReference>
<dbReference type="EMBL" id="DVFI01000143">
    <property type="protein sequence ID" value="HIQ63961.1"/>
    <property type="molecule type" value="Genomic_DNA"/>
</dbReference>
<evidence type="ECO:0000256" key="2">
    <source>
        <dbReference type="ARBA" id="ARBA00004824"/>
    </source>
</evidence>
<protein>
    <recommendedName>
        <fullName evidence="6">branched-chain-amino-acid transaminase</fullName>
        <ecNumber evidence="6">2.6.1.42</ecNumber>
    </recommendedName>
</protein>
<evidence type="ECO:0000256" key="13">
    <source>
        <dbReference type="ARBA" id="ARBA00048798"/>
    </source>
</evidence>
<proteinExistence type="inferred from homology"/>
<keyword evidence="7 16" id="KW-0032">Aminotransferase</keyword>
<comment type="pathway">
    <text evidence="3">Amino-acid biosynthesis; L-valine biosynthesis; L-valine from pyruvate: step 4/4.</text>
</comment>
<comment type="caution">
    <text evidence="16">The sequence shown here is derived from an EMBL/GenBank/DDBJ whole genome shotgun (WGS) entry which is preliminary data.</text>
</comment>
<evidence type="ECO:0000256" key="11">
    <source>
        <dbReference type="ARBA" id="ARBA00023304"/>
    </source>
</evidence>
<evidence type="ECO:0000256" key="10">
    <source>
        <dbReference type="ARBA" id="ARBA00022898"/>
    </source>
</evidence>
<evidence type="ECO:0000256" key="3">
    <source>
        <dbReference type="ARBA" id="ARBA00004931"/>
    </source>
</evidence>
<comment type="catalytic activity">
    <reaction evidence="12">
        <text>L-valine + 2-oxoglutarate = 3-methyl-2-oxobutanoate + L-glutamate</text>
        <dbReference type="Rhea" id="RHEA:24813"/>
        <dbReference type="ChEBI" id="CHEBI:11851"/>
        <dbReference type="ChEBI" id="CHEBI:16810"/>
        <dbReference type="ChEBI" id="CHEBI:29985"/>
        <dbReference type="ChEBI" id="CHEBI:57762"/>
        <dbReference type="EC" id="2.6.1.42"/>
    </reaction>
</comment>
<evidence type="ECO:0000256" key="14">
    <source>
        <dbReference type="ARBA" id="ARBA00049229"/>
    </source>
</evidence>
<dbReference type="PIRSF" id="PIRSF006468">
    <property type="entry name" value="BCAT1"/>
    <property type="match status" value="1"/>
</dbReference>
<comment type="pathway">
    <text evidence="2">Amino-acid biosynthesis; L-isoleucine biosynthesis; L-isoleucine from 2-oxobutanoate: step 4/4.</text>
</comment>
<dbReference type="InterPro" id="IPR005786">
    <property type="entry name" value="B_amino_transII"/>
</dbReference>
<keyword evidence="8" id="KW-0028">Amino-acid biosynthesis</keyword>
<comment type="pathway">
    <text evidence="4">Amino-acid biosynthesis; L-leucine biosynthesis; L-leucine from 3-methyl-2-oxobutanoate: step 4/4.</text>
</comment>
<evidence type="ECO:0000256" key="9">
    <source>
        <dbReference type="ARBA" id="ARBA00022679"/>
    </source>
</evidence>
<keyword evidence="11" id="KW-0100">Branched-chain amino acid biosynthesis</keyword>
<keyword evidence="9 16" id="KW-0808">Transferase</keyword>
<comment type="catalytic activity">
    <reaction evidence="13">
        <text>L-isoleucine + 2-oxoglutarate = (S)-3-methyl-2-oxopentanoate + L-glutamate</text>
        <dbReference type="Rhea" id="RHEA:24801"/>
        <dbReference type="ChEBI" id="CHEBI:16810"/>
        <dbReference type="ChEBI" id="CHEBI:29985"/>
        <dbReference type="ChEBI" id="CHEBI:35146"/>
        <dbReference type="ChEBI" id="CHEBI:58045"/>
        <dbReference type="EC" id="2.6.1.42"/>
    </reaction>
</comment>
<dbReference type="EC" id="2.6.1.42" evidence="6"/>
<organism evidence="16 17">
    <name type="scientific">Candidatus Avichristensenella intestinipullorum</name>
    <dbReference type="NCBI Taxonomy" id="2840693"/>
    <lineage>
        <taxon>Bacteria</taxon>
        <taxon>Bacillati</taxon>
        <taxon>Bacillota</taxon>
        <taxon>Clostridia</taxon>
        <taxon>Candidatus Avichristensenella</taxon>
    </lineage>
</organism>